<name>A0ABV7AM29_9RHOB</name>
<feature type="region of interest" description="Disordered" evidence="1">
    <location>
        <begin position="107"/>
        <end position="154"/>
    </location>
</feature>
<sequence>MLSDPEASRTAGVIRQILPIRLVCLVSSRPEAEPQLLPESTELMPGITLGDVLVEELGIEVPYGALVLVETARSLGTGPESNPYIGCEDSQALLDIVTSFGANAALPEAGPPRAMSGERPGSGFRDRGLNDHFFRGGSRFLGEREPRSSQRAAG</sequence>
<reference evidence="3" key="1">
    <citation type="journal article" date="2019" name="Int. J. Syst. Evol. Microbiol.">
        <title>The Global Catalogue of Microorganisms (GCM) 10K type strain sequencing project: providing services to taxonomists for standard genome sequencing and annotation.</title>
        <authorList>
            <consortium name="The Broad Institute Genomics Platform"/>
            <consortium name="The Broad Institute Genome Sequencing Center for Infectious Disease"/>
            <person name="Wu L."/>
            <person name="Ma J."/>
        </authorList>
    </citation>
    <scope>NUCLEOTIDE SEQUENCE [LARGE SCALE GENOMIC DNA]</scope>
    <source>
        <strain evidence="3">KCTC 62192</strain>
    </source>
</reference>
<proteinExistence type="predicted"/>
<dbReference type="Proteomes" id="UP001595443">
    <property type="component" value="Unassembled WGS sequence"/>
</dbReference>
<gene>
    <name evidence="2" type="ORF">ACFOES_20650</name>
</gene>
<organism evidence="2 3">
    <name type="scientific">Acidimangrovimonas pyrenivorans</name>
    <dbReference type="NCBI Taxonomy" id="2030798"/>
    <lineage>
        <taxon>Bacteria</taxon>
        <taxon>Pseudomonadati</taxon>
        <taxon>Pseudomonadota</taxon>
        <taxon>Alphaproteobacteria</taxon>
        <taxon>Rhodobacterales</taxon>
        <taxon>Paracoccaceae</taxon>
        <taxon>Acidimangrovimonas</taxon>
    </lineage>
</organism>
<keyword evidence="3" id="KW-1185">Reference proteome</keyword>
<accession>A0ABV7AM29</accession>
<protein>
    <submittedName>
        <fullName evidence="2">Uncharacterized protein</fullName>
    </submittedName>
</protein>
<evidence type="ECO:0000313" key="2">
    <source>
        <dbReference type="EMBL" id="MFC2970514.1"/>
    </source>
</evidence>
<feature type="compositionally biased region" description="Basic and acidic residues" evidence="1">
    <location>
        <begin position="124"/>
        <end position="134"/>
    </location>
</feature>
<comment type="caution">
    <text evidence="2">The sequence shown here is derived from an EMBL/GenBank/DDBJ whole genome shotgun (WGS) entry which is preliminary data.</text>
</comment>
<evidence type="ECO:0000256" key="1">
    <source>
        <dbReference type="SAM" id="MobiDB-lite"/>
    </source>
</evidence>
<dbReference type="RefSeq" id="WP_377835546.1">
    <property type="nucleotide sequence ID" value="NZ_JBHRSK010000026.1"/>
</dbReference>
<evidence type="ECO:0000313" key="3">
    <source>
        <dbReference type="Proteomes" id="UP001595443"/>
    </source>
</evidence>
<dbReference type="EMBL" id="JBHRSK010000026">
    <property type="protein sequence ID" value="MFC2970514.1"/>
    <property type="molecule type" value="Genomic_DNA"/>
</dbReference>